<evidence type="ECO:0000313" key="2">
    <source>
        <dbReference type="Proteomes" id="UP000249057"/>
    </source>
</evidence>
<organism evidence="1 2">
    <name type="scientific">Aspergillus brunneoviolaceus CBS 621.78</name>
    <dbReference type="NCBI Taxonomy" id="1450534"/>
    <lineage>
        <taxon>Eukaryota</taxon>
        <taxon>Fungi</taxon>
        <taxon>Dikarya</taxon>
        <taxon>Ascomycota</taxon>
        <taxon>Pezizomycotina</taxon>
        <taxon>Eurotiomycetes</taxon>
        <taxon>Eurotiomycetidae</taxon>
        <taxon>Eurotiales</taxon>
        <taxon>Aspergillaceae</taxon>
        <taxon>Aspergillus</taxon>
        <taxon>Aspergillus subgen. Circumdati</taxon>
    </lineage>
</organism>
<name>A0ACD1G698_9EURO</name>
<dbReference type="Proteomes" id="UP000249057">
    <property type="component" value="Unassembled WGS sequence"/>
</dbReference>
<reference evidence="1" key="1">
    <citation type="submission" date="2018-02" db="EMBL/GenBank/DDBJ databases">
        <title>The genomes of Aspergillus section Nigri reveals drivers in fungal speciation.</title>
        <authorList>
            <consortium name="DOE Joint Genome Institute"/>
            <person name="Vesth T.C."/>
            <person name="Nybo J."/>
            <person name="Theobald S."/>
            <person name="Brandl J."/>
            <person name="Frisvad J.C."/>
            <person name="Nielsen K.F."/>
            <person name="Lyhne E.K."/>
            <person name="Kogle M.E."/>
            <person name="Kuo A."/>
            <person name="Riley R."/>
            <person name="Clum A."/>
            <person name="Nolan M."/>
            <person name="Lipzen A."/>
            <person name="Salamov A."/>
            <person name="Henrissat B."/>
            <person name="Wiebenga A."/>
            <person name="De vries R.P."/>
            <person name="Grigoriev I.V."/>
            <person name="Mortensen U.H."/>
            <person name="Andersen M.R."/>
            <person name="Baker S.E."/>
        </authorList>
    </citation>
    <scope>NUCLEOTIDE SEQUENCE</scope>
    <source>
        <strain evidence="1">CBS 621.78</strain>
    </source>
</reference>
<protein>
    <submittedName>
        <fullName evidence="1">Uncharacterized protein</fullName>
    </submittedName>
</protein>
<keyword evidence="2" id="KW-1185">Reference proteome</keyword>
<accession>A0ACD1G698</accession>
<evidence type="ECO:0000313" key="1">
    <source>
        <dbReference type="EMBL" id="RAH44773.1"/>
    </source>
</evidence>
<gene>
    <name evidence="1" type="ORF">BO95DRAFT_474176</name>
</gene>
<sequence>MTCLNNHLSPQILLWGSLALSFNASTLEHLCAVLRQHEENFWLADVLKTLPHACRTVLASIPANIIHRATGDQALRLLRELEELFRGNRPIETAIPLPLPNSVLLPLVVIAQLAQYCQYRHQRGPEAKTTQTLGLCTGLLSAFAVSSSQSTEELHIHGAAAVRLGLLIGLMVDSQDASLGLGRFQSLSAAWSTPEGENELADIIRNFPHAYISVYYDEKRATVTSAPQSIPALVRRLESAGIAVSEIGLYGRFHSADNEGLIDSLTTFCDCHAEFQLPDASTLRLVSRSNNSTAAILTDGSLHVHALRAILVESSQWYQAFSATVSANNHDKRVQVLDFGPERSIPPSLAVKGRLNMQVLYLPDQKTPSRTDQQPERMWQDNDIAVVGMACKVPGANSIEEFWELLLRGQSQHQEIGPGTGTSGRFYFGDTQFRTSADPNMTRKWFANLIDGHDQFDHRFFKKSARESAAMDPQQRHILQVAYQALEQSGYFQHEDENRDTHVGCFIGACLNDYENNVACHIANAFTATGNLQGFLSGKISHFFGWTGPGLTINTACSSSLVAVHQACQAILAGDCVAALAGGSHILTSAEWFQNLAAGSFLSPTGQCKPFDEKADGYCRGEGVGAVVLKRMSRALADGDSILGVIAATAVQQNQNCSPIFVPNTPSLSDLFTRVMAKAGVTPSQISVVEAHGTGTAVGDPAEYGSIRKALGGSHRGLGPDLMVSSCTSGIMSLIKGALPPQGSFTAVSTALEASPEDRIFIPTQDRPWQTDFRAALINNYGASGSNASAVVVQAPIQSRIQKARATVQPGIKYPFWISGSDNKALHRNAQAFQRYLAKLGPNASLANVSFNSAHQGNRTLGSRLIFAASSSEELDDRLKKFAQVKDDADRCFGAPGSTPNLILCFGGQTSSYVGLDTQVYENVAIFRLHLDHVDAVAQSLGSITNIVELQVMLFAVQYACARSWLDSKIKPSALLTALCISEVLTVEDTLKMIVRRSTLVRDRWGPDKGDLNVVTEPASIACYNGPRSFTVAGPVRVIDASLRCKKLNVTNAFHSVLVDQSAEDLVFHRPKIPIEFATEGVTDESKLTGQFVADHMPVMRLKRRYGSSQCVFLEAGTNSTITSMAAHALAGAPGVHSFHAVNIANCEDGWNRLTESIVSLWKLGLNVQHWAHHKKQSTLQVDVKPLFLPPYQFDPESRHWMTLKSPIEAPPATKDDPVAREKALAFVGYTDGSIERQALFEINTTTEKYKQLLNGHVTIDTAPILSATLQIGFVLDGIGIMYSGIQTQQRQPQIHDVEYVSPVCANGSQKTYIEISPDTVGEFQWTFKVFSRTRNDSTANEMLHTKGKIALTFPEDSDLRRQLIRFERLFQHARALDLLESPRVTETLANRTIYRIFSDIVDYGAEFRGLQKLTVQGNETAGHIIRLSQNPRLWFDPHLADTFCQLGGLWINCFTDRDPGYVYLANGIDQWLRAHPTSTRVNSFHAYAVHQRPSEQASLTDVFVFNGVDGTLVEVILGISYVKIPKASMTKLLTSLTEPSWLPASLRSNARPNNSSILTQAFDLDGGNSDHRAHSSTETGNPMPGHARPEPLSQKCHDKPTGWKLADVTETVKGIIAELSGLDVKMIGDNSMMADLGIDSLAGMEMIHEIESALRMTLPQTDVLQVVDMPSLMACIIRELGIETMDGDTDEPSAISSFDEDATDHTSSSMSSAFSESYLQDELEKGSETNLLSLLPFENVTSAFSETKRITDSRIEEMGDVAYVAQSLPLQNQLTVALTIETFEKLGAGFHNASSGTQLSRIPHRSEHKRFVAHLYKMLETETQIIKIDDDRITRTAVPLPGRHSKEIYKELLSKHSSQQSATELIQYAGHALSQVLMCETDGVKLLFGQKEGRDLLSRWYAEWPLNRALITQVEDLLSRLCETIKRRSSAIDLGKQSPLRVLEMGAGTGGTTKRIVPLLAQSGIPVEYTFTDLSPSLVATARKTFGKQYPWMTFRTHDIEKEPEEDLEGRHHIVIASNAIHATKSLCVSTANVRKALRSDGLLVMIEMTRPPWWVDLIFGMFEGWWLFEDQREHALVHEAAWKKHLQAAGYGYVAWTDGDRPETQIQKVILAAADTATRHESISDSRRIPPSADCAAREVTVSQYVQDLTQGFEEAMRHPSGSKVTLSRPTGRCVLITGGTGGLGAHLVAEAALRGDVAQVICLNRSDKRQTARPRQIQALLKRGIVLPFDAQAKIQVFEASTDMARSKTLGLTSETYQFLVKHVTHIVHNAWLMHAKWPVRRFEPQLRIMAHLLELSGAISCQRPKDCPVSFQFISSIATVGHHPIRTNTPIVLEDRVNIDSVLPTGYGDAKYICERMVDATLHRHPERFRATIVRLGQIAGSTINGYWNPFEHVPFLLKSSQTLGVLPDLPGTMGWTPADDIARGLLEILCQPETLSLYPVYHIENPVRQRWAEVLAVIAVEMGISQDNSRILPFSEWIDRVKHWPRQEDNNAQGANPAYLLVDFLESNFIRMSCGGLLMGTAKAREHSPTLARLGPVDESLIRRFVRSWRKTGFLA</sequence>
<proteinExistence type="predicted"/>
<dbReference type="EMBL" id="KZ825350">
    <property type="protein sequence ID" value="RAH44773.1"/>
    <property type="molecule type" value="Genomic_DNA"/>
</dbReference>